<evidence type="ECO:0000256" key="1">
    <source>
        <dbReference type="SAM" id="MobiDB-lite"/>
    </source>
</evidence>
<evidence type="ECO:0000313" key="3">
    <source>
        <dbReference type="Proteomes" id="UP000621266"/>
    </source>
</evidence>
<protein>
    <submittedName>
        <fullName evidence="2">Uncharacterized protein</fullName>
    </submittedName>
</protein>
<dbReference type="RefSeq" id="WP_098753238.1">
    <property type="nucleotide sequence ID" value="NZ_WHPN01000267.1"/>
</dbReference>
<dbReference type="EMBL" id="WHPN01000267">
    <property type="protein sequence ID" value="KAF4408698.1"/>
    <property type="molecule type" value="Genomic_DNA"/>
</dbReference>
<sequence length="61" mass="6263">MSTASIHHHTSRPPAGSTALGAGHPRHVLGEALRAVRVFAGAVFSVVVLGEAADAAEEHVR</sequence>
<proteinExistence type="predicted"/>
<keyword evidence="3" id="KW-1185">Reference proteome</keyword>
<feature type="region of interest" description="Disordered" evidence="1">
    <location>
        <begin position="1"/>
        <end position="23"/>
    </location>
</feature>
<feature type="compositionally biased region" description="Basic residues" evidence="1">
    <location>
        <begin position="1"/>
        <end position="11"/>
    </location>
</feature>
<name>A0ABQ7FN71_9ACTN</name>
<reference evidence="2 3" key="1">
    <citation type="submission" date="2019-10" db="EMBL/GenBank/DDBJ databases">
        <title>Streptomyces tenebrisbrunneis sp.nov., an endogenous actinomycete isolated from of Lycium ruthenicum.</title>
        <authorList>
            <person name="Ma L."/>
        </authorList>
    </citation>
    <scope>NUCLEOTIDE SEQUENCE [LARGE SCALE GENOMIC DNA]</scope>
    <source>
        <strain evidence="2 3">TRM 66187</strain>
    </source>
</reference>
<gene>
    <name evidence="2" type="ORF">GCU69_12820</name>
</gene>
<accession>A0ABQ7FN71</accession>
<organism evidence="2 3">
    <name type="scientific">Streptomyces lycii</name>
    <dbReference type="NCBI Taxonomy" id="2654337"/>
    <lineage>
        <taxon>Bacteria</taxon>
        <taxon>Bacillati</taxon>
        <taxon>Actinomycetota</taxon>
        <taxon>Actinomycetes</taxon>
        <taxon>Kitasatosporales</taxon>
        <taxon>Streptomycetaceae</taxon>
        <taxon>Streptomyces</taxon>
    </lineage>
</organism>
<dbReference type="Proteomes" id="UP000621266">
    <property type="component" value="Unassembled WGS sequence"/>
</dbReference>
<comment type="caution">
    <text evidence="2">The sequence shown here is derived from an EMBL/GenBank/DDBJ whole genome shotgun (WGS) entry which is preliminary data.</text>
</comment>
<evidence type="ECO:0000313" key="2">
    <source>
        <dbReference type="EMBL" id="KAF4408698.1"/>
    </source>
</evidence>